<dbReference type="Proteomes" id="UP000006352">
    <property type="component" value="Unassembled WGS sequence"/>
</dbReference>
<name>J4GND0_9APHY</name>
<evidence type="ECO:0000259" key="3">
    <source>
        <dbReference type="Pfam" id="PF10342"/>
    </source>
</evidence>
<dbReference type="GeneID" id="24096086"/>
<keyword evidence="1 2" id="KW-0732">Signal</keyword>
<evidence type="ECO:0000313" key="4">
    <source>
        <dbReference type="EMBL" id="CCM01175.1"/>
    </source>
</evidence>
<accession>J4GND0</accession>
<sequence length="136" mass="14528">MFSKLAAVVAALAIAARASPLSTIPFIQSPNTDAIWSADIISPNLLTVWKVSSNQTVTWDPSRVPQTRTNATGILLLGYEQNDSENLDINTPLAAGFPISAGKVDITVPDVPERNDYIVVLFGDSGNNSPCFTIEP</sequence>
<dbReference type="InterPro" id="IPR018466">
    <property type="entry name" value="Kre9/Knh1-like_N"/>
</dbReference>
<feature type="signal peptide" evidence="2">
    <location>
        <begin position="1"/>
        <end position="18"/>
    </location>
</feature>
<protein>
    <recommendedName>
        <fullName evidence="3">Yeast cell wall synthesis Kre9/Knh1-like N-terminal domain-containing protein</fullName>
    </recommendedName>
</protein>
<dbReference type="OrthoDB" id="3199367at2759"/>
<proteinExistence type="predicted"/>
<feature type="chain" id="PRO_5003779038" description="Yeast cell wall synthesis Kre9/Knh1-like N-terminal domain-containing protein" evidence="2">
    <location>
        <begin position="19"/>
        <end position="136"/>
    </location>
</feature>
<dbReference type="InParanoid" id="J4GND0"/>
<keyword evidence="5" id="KW-1185">Reference proteome</keyword>
<gene>
    <name evidence="4" type="ORF">FIBRA_03223</name>
</gene>
<evidence type="ECO:0000313" key="5">
    <source>
        <dbReference type="Proteomes" id="UP000006352"/>
    </source>
</evidence>
<dbReference type="STRING" id="599839.J4GND0"/>
<evidence type="ECO:0000256" key="1">
    <source>
        <dbReference type="ARBA" id="ARBA00022729"/>
    </source>
</evidence>
<feature type="domain" description="Yeast cell wall synthesis Kre9/Knh1-like N-terminal" evidence="3">
    <location>
        <begin position="42"/>
        <end position="128"/>
    </location>
</feature>
<organism evidence="4 5">
    <name type="scientific">Fibroporia radiculosa</name>
    <dbReference type="NCBI Taxonomy" id="599839"/>
    <lineage>
        <taxon>Eukaryota</taxon>
        <taxon>Fungi</taxon>
        <taxon>Dikarya</taxon>
        <taxon>Basidiomycota</taxon>
        <taxon>Agaricomycotina</taxon>
        <taxon>Agaricomycetes</taxon>
        <taxon>Polyporales</taxon>
        <taxon>Fibroporiaceae</taxon>
        <taxon>Fibroporia</taxon>
    </lineage>
</organism>
<dbReference type="HOGENOM" id="CLU_083660_2_0_1"/>
<dbReference type="Pfam" id="PF10342">
    <property type="entry name" value="Kre9_KNH"/>
    <property type="match status" value="1"/>
</dbReference>
<dbReference type="AlphaFoldDB" id="J4GND0"/>
<dbReference type="RefSeq" id="XP_012180458.1">
    <property type="nucleotide sequence ID" value="XM_012325068.1"/>
</dbReference>
<reference evidence="4 5" key="1">
    <citation type="journal article" date="2012" name="Appl. Environ. Microbiol.">
        <title>Short-read sequencing for genomic analysis of the brown rot fungus Fibroporia radiculosa.</title>
        <authorList>
            <person name="Tang J.D."/>
            <person name="Perkins A.D."/>
            <person name="Sonstegard T.S."/>
            <person name="Schroeder S.G."/>
            <person name="Burgess S.C."/>
            <person name="Diehl S.V."/>
        </authorList>
    </citation>
    <scope>NUCLEOTIDE SEQUENCE [LARGE SCALE GENOMIC DNA]</scope>
    <source>
        <strain evidence="4 5">TFFH 294</strain>
    </source>
</reference>
<evidence type="ECO:0000256" key="2">
    <source>
        <dbReference type="SAM" id="SignalP"/>
    </source>
</evidence>
<dbReference type="EMBL" id="HE797022">
    <property type="protein sequence ID" value="CCM01175.1"/>
    <property type="molecule type" value="Genomic_DNA"/>
</dbReference>